<dbReference type="PRINTS" id="PR00773">
    <property type="entry name" value="GRPEPROTEIN"/>
</dbReference>
<reference evidence="7 8" key="1">
    <citation type="journal article" date="2020" name="Int. J. Syst. Evol. Microbiol.">
        <title>Reclassification of Streptomyces castelarensis and Streptomyces sporoclivatus as later heterotypic synonyms of Streptomyces antimycoticus.</title>
        <authorList>
            <person name="Komaki H."/>
            <person name="Tamura T."/>
        </authorList>
    </citation>
    <scope>NUCLEOTIDE SEQUENCE [LARGE SCALE GENOMIC DNA]</scope>
    <source>
        <strain evidence="7 8">NBRC 100767</strain>
    </source>
</reference>
<dbReference type="PANTHER" id="PTHR21237:SF23">
    <property type="entry name" value="GRPE PROTEIN HOMOLOG, MITOCHONDRIAL"/>
    <property type="match status" value="1"/>
</dbReference>
<feature type="region of interest" description="Disordered" evidence="6">
    <location>
        <begin position="1"/>
        <end position="72"/>
    </location>
</feature>
<name>A0A499V6I4_9ACTN</name>
<dbReference type="AlphaFoldDB" id="A0A499V6I4"/>
<proteinExistence type="inferred from homology"/>
<dbReference type="Proteomes" id="UP000463951">
    <property type="component" value="Chromosome"/>
</dbReference>
<comment type="subunit">
    <text evidence="3">Homodimer.</text>
</comment>
<dbReference type="GO" id="GO:0051082">
    <property type="term" value="F:unfolded protein binding"/>
    <property type="evidence" value="ECO:0007669"/>
    <property type="project" value="TreeGrafter"/>
</dbReference>
<feature type="compositionally biased region" description="Low complexity" evidence="6">
    <location>
        <begin position="52"/>
        <end position="72"/>
    </location>
</feature>
<evidence type="ECO:0000256" key="3">
    <source>
        <dbReference type="HAMAP-Rule" id="MF_01151"/>
    </source>
</evidence>
<keyword evidence="5" id="KW-0175">Coiled coil</keyword>
<dbReference type="Pfam" id="PF01025">
    <property type="entry name" value="GrpE"/>
    <property type="match status" value="1"/>
</dbReference>
<dbReference type="HAMAP" id="MF_01151">
    <property type="entry name" value="GrpE"/>
    <property type="match status" value="1"/>
</dbReference>
<evidence type="ECO:0000313" key="7">
    <source>
        <dbReference type="EMBL" id="BBJ45121.1"/>
    </source>
</evidence>
<keyword evidence="3" id="KW-0963">Cytoplasm</keyword>
<dbReference type="InterPro" id="IPR013805">
    <property type="entry name" value="GrpE_CC"/>
</dbReference>
<evidence type="ECO:0000256" key="6">
    <source>
        <dbReference type="SAM" id="MobiDB-lite"/>
    </source>
</evidence>
<keyword evidence="3" id="KW-0346">Stress response</keyword>
<evidence type="ECO:0000256" key="2">
    <source>
        <dbReference type="ARBA" id="ARBA00023186"/>
    </source>
</evidence>
<dbReference type="InterPro" id="IPR009012">
    <property type="entry name" value="GrpE_head"/>
</dbReference>
<evidence type="ECO:0000256" key="4">
    <source>
        <dbReference type="RuleBase" id="RU004478"/>
    </source>
</evidence>
<dbReference type="GO" id="GO:0051087">
    <property type="term" value="F:protein-folding chaperone binding"/>
    <property type="evidence" value="ECO:0007669"/>
    <property type="project" value="InterPro"/>
</dbReference>
<accession>A0A499V6I4</accession>
<dbReference type="SUPFAM" id="SSF58014">
    <property type="entry name" value="Coiled-coil domain of nucleotide exchange factor GrpE"/>
    <property type="match status" value="1"/>
</dbReference>
<feature type="coiled-coil region" evidence="5">
    <location>
        <begin position="75"/>
        <end position="109"/>
    </location>
</feature>
<evidence type="ECO:0000313" key="8">
    <source>
        <dbReference type="Proteomes" id="UP000463951"/>
    </source>
</evidence>
<sequence length="213" mass="22457">MSTQPQQPEPVPEGAVTEQEQEQEQGQGQERGQDLPAPGTAQARGAVGEGPGPDAAGGPAVAESGEASGEQAAALAELDDRWRRALADLENLRKRHAREVERERAAERASTAAALLPVIDNLELALSHAEADPGSIVEGVKAIRDQAVNTLAQLGYERRGERGVPFDPARHEVVGVVEDPEAEPGTVVQVLRPGYGDPGNQLRPVAVAVAKRE</sequence>
<comment type="function">
    <text evidence="3">Participates actively in the response to hyperosmotic and heat shock by preventing the aggregation of stress-denatured proteins, in association with DnaK and GrpE. It is the nucleotide exchange factor for DnaK and may function as a thermosensor. Unfolded proteins bind initially to DnaJ; upon interaction with the DnaJ-bound protein, DnaK hydrolyzes its bound ATP, resulting in the formation of a stable complex. GrpE releases ADP from DnaK; ATP binding to DnaK triggers the release of the substrate protein, thus completing the reaction cycle. Several rounds of ATP-dependent interactions between DnaJ, DnaK and GrpE are required for fully efficient folding.</text>
</comment>
<protein>
    <recommendedName>
        <fullName evidence="3">Protein GrpE</fullName>
    </recommendedName>
    <alternativeName>
        <fullName evidence="3">HSP-70 cofactor</fullName>
    </alternativeName>
</protein>
<dbReference type="PANTHER" id="PTHR21237">
    <property type="entry name" value="GRPE PROTEIN"/>
    <property type="match status" value="1"/>
</dbReference>
<comment type="similarity">
    <text evidence="1 3 4">Belongs to the GrpE family.</text>
</comment>
<dbReference type="GO" id="GO:0042803">
    <property type="term" value="F:protein homodimerization activity"/>
    <property type="evidence" value="ECO:0007669"/>
    <property type="project" value="InterPro"/>
</dbReference>
<gene>
    <name evidence="3" type="primary">grpE</name>
    <name evidence="7" type="ORF">SSPO_078390</name>
</gene>
<dbReference type="EMBL" id="AP019620">
    <property type="protein sequence ID" value="BBJ45121.1"/>
    <property type="molecule type" value="Genomic_DNA"/>
</dbReference>
<dbReference type="Gene3D" id="2.30.22.10">
    <property type="entry name" value="Head domain of nucleotide exchange factor GrpE"/>
    <property type="match status" value="1"/>
</dbReference>
<evidence type="ECO:0000256" key="1">
    <source>
        <dbReference type="ARBA" id="ARBA00009054"/>
    </source>
</evidence>
<dbReference type="InterPro" id="IPR000740">
    <property type="entry name" value="GrpE"/>
</dbReference>
<dbReference type="Gene3D" id="3.90.20.20">
    <property type="match status" value="1"/>
</dbReference>
<comment type="subcellular location">
    <subcellularLocation>
        <location evidence="3">Cytoplasm</location>
    </subcellularLocation>
</comment>
<dbReference type="GO" id="GO:0005737">
    <property type="term" value="C:cytoplasm"/>
    <property type="evidence" value="ECO:0007669"/>
    <property type="project" value="UniProtKB-SubCell"/>
</dbReference>
<keyword evidence="2 3" id="KW-0143">Chaperone</keyword>
<dbReference type="SUPFAM" id="SSF51064">
    <property type="entry name" value="Head domain of nucleotide exchange factor GrpE"/>
    <property type="match status" value="1"/>
</dbReference>
<organism evidence="7 8">
    <name type="scientific">Streptomyces antimycoticus</name>
    <dbReference type="NCBI Taxonomy" id="68175"/>
    <lineage>
        <taxon>Bacteria</taxon>
        <taxon>Bacillati</taxon>
        <taxon>Actinomycetota</taxon>
        <taxon>Actinomycetes</taxon>
        <taxon>Kitasatosporales</taxon>
        <taxon>Streptomycetaceae</taxon>
        <taxon>Streptomyces</taxon>
        <taxon>Streptomyces violaceusniger group</taxon>
    </lineage>
</organism>
<evidence type="ECO:0000256" key="5">
    <source>
        <dbReference type="SAM" id="Coils"/>
    </source>
</evidence>
<dbReference type="CDD" id="cd00446">
    <property type="entry name" value="GrpE"/>
    <property type="match status" value="1"/>
</dbReference>
<dbReference type="GO" id="GO:0000774">
    <property type="term" value="F:adenyl-nucleotide exchange factor activity"/>
    <property type="evidence" value="ECO:0007669"/>
    <property type="project" value="InterPro"/>
</dbReference>
<dbReference type="GO" id="GO:0006457">
    <property type="term" value="P:protein folding"/>
    <property type="evidence" value="ECO:0007669"/>
    <property type="project" value="InterPro"/>
</dbReference>